<sequence>MSYRGGGLPYGGRAPVSYDDVDSSRDSRPTPPGDRNGYGGGGRGGYDRDYRGGGRGYDRDYERDRGGGYRGGGGYERRRSRSPVRRDGDGGRGGRPRAYDYDDDYSRRDRGGYRSRSPPPPRSGRRHTRSPSRSRSPPRRRRDSRSPSRTRSPRSRSPPPAPRDRRRDDDGDERKEKRGGKGKEPGVVTADDAAEVDEQDIAALMGFGGFGTTQGKAHEDDISAVSKRQERHYRQYMNRKGGFNRPLDKIR</sequence>
<gene>
    <name evidence="10" type="primary">FGENESH: predicted gene_3.380</name>
    <name evidence="10" type="ORF">BN2166_0019290</name>
</gene>
<evidence type="ECO:0000256" key="5">
    <source>
        <dbReference type="ARBA" id="ARBA00022664"/>
    </source>
</evidence>
<dbReference type="PANTHER" id="PTHR31077:SF1">
    <property type="entry name" value="U4_U6.U5 SMALL NUCLEAR RIBONUCLEOPROTEIN 27 KDA PROTEIN"/>
    <property type="match status" value="1"/>
</dbReference>
<comment type="similarity">
    <text evidence="3">Belongs to the SNUT3 family.</text>
</comment>
<evidence type="ECO:0000256" key="1">
    <source>
        <dbReference type="ARBA" id="ARBA00003632"/>
    </source>
</evidence>
<dbReference type="GO" id="GO:0008380">
    <property type="term" value="P:RNA splicing"/>
    <property type="evidence" value="ECO:0007669"/>
    <property type="project" value="UniProtKB-KW"/>
</dbReference>
<evidence type="ECO:0000256" key="6">
    <source>
        <dbReference type="ARBA" id="ARBA00023187"/>
    </source>
</evidence>
<accession>A0A0K3CAZ8</accession>
<name>A0A0K3CAZ8_RHOTO</name>
<comment type="function">
    <text evidence="1">May play a role in mRNA splicing.</text>
</comment>
<dbReference type="AlphaFoldDB" id="A0A0K3CAZ8"/>
<dbReference type="GO" id="GO:0006397">
    <property type="term" value="P:mRNA processing"/>
    <property type="evidence" value="ECO:0007669"/>
    <property type="project" value="UniProtKB-KW"/>
</dbReference>
<dbReference type="EMBL" id="CWKI01000003">
    <property type="protein sequence ID" value="CTR06068.1"/>
    <property type="molecule type" value="Genomic_DNA"/>
</dbReference>
<dbReference type="InterPro" id="IPR013957">
    <property type="entry name" value="SNRNP27"/>
</dbReference>
<dbReference type="Pfam" id="PF08648">
    <property type="entry name" value="SNRNP27"/>
    <property type="match status" value="1"/>
</dbReference>
<feature type="compositionally biased region" description="Basic and acidic residues" evidence="8">
    <location>
        <begin position="45"/>
        <end position="67"/>
    </location>
</feature>
<dbReference type="GO" id="GO:0071011">
    <property type="term" value="C:precatalytic spliceosome"/>
    <property type="evidence" value="ECO:0007669"/>
    <property type="project" value="TreeGrafter"/>
</dbReference>
<feature type="compositionally biased region" description="Basic and acidic residues" evidence="8">
    <location>
        <begin position="162"/>
        <end position="184"/>
    </location>
</feature>
<keyword evidence="5" id="KW-0507">mRNA processing</keyword>
<feature type="compositionally biased region" description="Basic and acidic residues" evidence="8">
    <location>
        <begin position="84"/>
        <end position="112"/>
    </location>
</feature>
<reference evidence="10 11" key="1">
    <citation type="submission" date="2015-07" db="EMBL/GenBank/DDBJ databases">
        <authorList>
            <person name="Cajimat M.N.B."/>
            <person name="Milazzo M.L."/>
            <person name="Fulhorst C.F."/>
        </authorList>
    </citation>
    <scope>NUCLEOTIDE SEQUENCE [LARGE SCALE GENOMIC DNA]</scope>
    <source>
        <strain evidence="10">Single colony</strain>
    </source>
</reference>
<dbReference type="PANTHER" id="PTHR31077">
    <property type="entry name" value="U4/U6.U5 SMALL NUCLEAR RIBONUCLEOPROTEIN 27 KDA PROTEIN"/>
    <property type="match status" value="1"/>
</dbReference>
<evidence type="ECO:0000256" key="4">
    <source>
        <dbReference type="ARBA" id="ARBA00011825"/>
    </source>
</evidence>
<evidence type="ECO:0000256" key="2">
    <source>
        <dbReference type="ARBA" id="ARBA00004123"/>
    </source>
</evidence>
<keyword evidence="6" id="KW-0508">mRNA splicing</keyword>
<evidence type="ECO:0000313" key="11">
    <source>
        <dbReference type="Proteomes" id="UP000199069"/>
    </source>
</evidence>
<feature type="compositionally biased region" description="Basic residues" evidence="8">
    <location>
        <begin position="123"/>
        <end position="143"/>
    </location>
</feature>
<comment type="subcellular location">
    <subcellularLocation>
        <location evidence="2">Nucleus</location>
    </subcellularLocation>
</comment>
<keyword evidence="11" id="KW-1185">Reference proteome</keyword>
<feature type="region of interest" description="Disordered" evidence="8">
    <location>
        <begin position="1"/>
        <end position="193"/>
    </location>
</feature>
<feature type="compositionally biased region" description="Gly residues" evidence="8">
    <location>
        <begin position="1"/>
        <end position="10"/>
    </location>
</feature>
<evidence type="ECO:0000256" key="3">
    <source>
        <dbReference type="ARBA" id="ARBA00008218"/>
    </source>
</evidence>
<evidence type="ECO:0000256" key="8">
    <source>
        <dbReference type="SAM" id="MobiDB-lite"/>
    </source>
</evidence>
<feature type="domain" description="U4/U6.U5 small nuclear ribonucleoprotein 27kDa protein" evidence="9">
    <location>
        <begin position="197"/>
        <end position="250"/>
    </location>
</feature>
<proteinExistence type="inferred from homology"/>
<evidence type="ECO:0000313" key="10">
    <source>
        <dbReference type="EMBL" id="CTR06068.1"/>
    </source>
</evidence>
<keyword evidence="7" id="KW-0539">Nucleus</keyword>
<dbReference type="STRING" id="5286.A0A0K3CAZ8"/>
<dbReference type="Proteomes" id="UP000199069">
    <property type="component" value="Unassembled WGS sequence"/>
</dbReference>
<protein>
    <submittedName>
        <fullName evidence="10">BY PROTMAP: gi|472586686|gb|EMS24205.1| cyclophilin-RNA interacting protein [Rhodosporidium toruloides NP11] gi|647398099|emb|CDR41726.1| RHTO0S06e04984g1_1 [Rhodosporidium toruloides]</fullName>
    </submittedName>
</protein>
<evidence type="ECO:0000259" key="9">
    <source>
        <dbReference type="Pfam" id="PF08648"/>
    </source>
</evidence>
<evidence type="ECO:0000256" key="7">
    <source>
        <dbReference type="ARBA" id="ARBA00023242"/>
    </source>
</evidence>
<organism evidence="10 11">
    <name type="scientific">Rhodotorula toruloides</name>
    <name type="common">Yeast</name>
    <name type="synonym">Rhodosporidium toruloides</name>
    <dbReference type="NCBI Taxonomy" id="5286"/>
    <lineage>
        <taxon>Eukaryota</taxon>
        <taxon>Fungi</taxon>
        <taxon>Dikarya</taxon>
        <taxon>Basidiomycota</taxon>
        <taxon>Pucciniomycotina</taxon>
        <taxon>Microbotryomycetes</taxon>
        <taxon>Sporidiobolales</taxon>
        <taxon>Sporidiobolaceae</taxon>
        <taxon>Rhodotorula</taxon>
    </lineage>
</organism>
<comment type="subunit">
    <text evidence="4">Part of a tri-snRNP complex.</text>
</comment>
<dbReference type="OMA" id="RSHSENY"/>